<dbReference type="Gene3D" id="1.10.375.10">
    <property type="entry name" value="Human Immunodeficiency Virus Type 1 Capsid Protein"/>
    <property type="match status" value="1"/>
</dbReference>
<accession>A0A485MV83</accession>
<dbReference type="InterPro" id="IPR003036">
    <property type="entry name" value="Gag_P30"/>
</dbReference>
<keyword evidence="2" id="KW-0548">Nucleotidyltransferase</keyword>
<dbReference type="GO" id="GO:0016779">
    <property type="term" value="F:nucleotidyltransferase activity"/>
    <property type="evidence" value="ECO:0007669"/>
    <property type="project" value="UniProtKB-KW"/>
</dbReference>
<feature type="domain" description="Murine leukemia virus integrase C-terminal" evidence="9">
    <location>
        <begin position="266"/>
        <end position="321"/>
    </location>
</feature>
<name>A0A485MV83_LYNPA</name>
<dbReference type="SUPFAM" id="SSF47943">
    <property type="entry name" value="Retrovirus capsid protein, N-terminal core domain"/>
    <property type="match status" value="1"/>
</dbReference>
<evidence type="ECO:0000259" key="8">
    <source>
        <dbReference type="Pfam" id="PF17921"/>
    </source>
</evidence>
<feature type="region of interest" description="Disordered" evidence="6">
    <location>
        <begin position="133"/>
        <end position="155"/>
    </location>
</feature>
<dbReference type="GO" id="GO:0004519">
    <property type="term" value="F:endonuclease activity"/>
    <property type="evidence" value="ECO:0007669"/>
    <property type="project" value="UniProtKB-KW"/>
</dbReference>
<sequence length="356" mass="40573">MFTHQPTWDDCQQLLRILFTTEERERIQLEARKLVLEDDGQPTSNPDLINAAFPLTRPPQDEWDYNTAEAEGKDIKNKEEILALLAALWEPKKLAIVHCPGHQKATDPVSRGNNLADRTAKDIARPPAQLLTLQLPDPGPQELPPSPEYSESDIRGMSKLPVTRVKDGWWRDSKSSIILPDKLGWQVLERIHHSTHLGSRRMLDLLRQTGLKTRNVSNKVDQVVTKCTLCQLNNANSNPQATGRVHEDVWPKLKELYETGPPPIPHQFRPGDWVLVKRHRQENLEPRWKGPFQVILTPPTAIKVDRIATWIHCTHAKPVHPFSDLIGPPAKGTTWTINRSKDNPLKITLRRKPPKP</sequence>
<dbReference type="GO" id="GO:0019068">
    <property type="term" value="P:virion assembly"/>
    <property type="evidence" value="ECO:0007669"/>
    <property type="project" value="InterPro"/>
</dbReference>
<organism evidence="10 11">
    <name type="scientific">Lynx pardinus</name>
    <name type="common">Iberian lynx</name>
    <name type="synonym">Felis pardina</name>
    <dbReference type="NCBI Taxonomy" id="191816"/>
    <lineage>
        <taxon>Eukaryota</taxon>
        <taxon>Metazoa</taxon>
        <taxon>Chordata</taxon>
        <taxon>Craniata</taxon>
        <taxon>Vertebrata</taxon>
        <taxon>Euteleostomi</taxon>
        <taxon>Mammalia</taxon>
        <taxon>Eutheria</taxon>
        <taxon>Laurasiatheria</taxon>
        <taxon>Carnivora</taxon>
        <taxon>Feliformia</taxon>
        <taxon>Felidae</taxon>
        <taxon>Felinae</taxon>
        <taxon>Lynx</taxon>
    </lineage>
</organism>
<evidence type="ECO:0000256" key="5">
    <source>
        <dbReference type="ARBA" id="ARBA00022801"/>
    </source>
</evidence>
<evidence type="ECO:0000256" key="3">
    <source>
        <dbReference type="ARBA" id="ARBA00022722"/>
    </source>
</evidence>
<reference evidence="10 11" key="1">
    <citation type="submission" date="2019-01" db="EMBL/GenBank/DDBJ databases">
        <authorList>
            <person name="Alioto T."/>
            <person name="Alioto T."/>
        </authorList>
    </citation>
    <scope>NUCLEOTIDE SEQUENCE [LARGE SCALE GENOMIC DNA]</scope>
</reference>
<keyword evidence="11" id="KW-1185">Reference proteome</keyword>
<keyword evidence="4" id="KW-0255">Endonuclease</keyword>
<evidence type="ECO:0000256" key="6">
    <source>
        <dbReference type="SAM" id="MobiDB-lite"/>
    </source>
</evidence>
<keyword evidence="3" id="KW-0540">Nuclease</keyword>
<keyword evidence="5" id="KW-0378">Hydrolase</keyword>
<dbReference type="EMBL" id="CAAGRJ010005846">
    <property type="protein sequence ID" value="VFV23716.1"/>
    <property type="molecule type" value="Genomic_DNA"/>
</dbReference>
<dbReference type="PANTHER" id="PTHR33166">
    <property type="entry name" value="GAG_P30 DOMAIN-CONTAINING PROTEIN"/>
    <property type="match status" value="1"/>
</dbReference>
<evidence type="ECO:0000256" key="1">
    <source>
        <dbReference type="ARBA" id="ARBA00022679"/>
    </source>
</evidence>
<evidence type="ECO:0000259" key="9">
    <source>
        <dbReference type="Pfam" id="PF18697"/>
    </source>
</evidence>
<dbReference type="AlphaFoldDB" id="A0A485MV83"/>
<dbReference type="Gene3D" id="2.30.30.850">
    <property type="match status" value="1"/>
</dbReference>
<dbReference type="InterPro" id="IPR050462">
    <property type="entry name" value="Retroviral_Gag-Pol_poly"/>
</dbReference>
<dbReference type="Pfam" id="PF18697">
    <property type="entry name" value="MLVIN_C"/>
    <property type="match status" value="1"/>
</dbReference>
<dbReference type="InterPro" id="IPR041588">
    <property type="entry name" value="Integrase_H2C2"/>
</dbReference>
<feature type="domain" description="Core shell protein Gag P30" evidence="7">
    <location>
        <begin position="2"/>
        <end position="97"/>
    </location>
</feature>
<evidence type="ECO:0000313" key="11">
    <source>
        <dbReference type="Proteomes" id="UP000386466"/>
    </source>
</evidence>
<dbReference type="Pfam" id="PF17921">
    <property type="entry name" value="Integrase_H2C2"/>
    <property type="match status" value="1"/>
</dbReference>
<dbReference type="SUPFAM" id="SSF53098">
    <property type="entry name" value="Ribonuclease H-like"/>
    <property type="match status" value="1"/>
</dbReference>
<gene>
    <name evidence="10" type="ORF">LYPA_23C019716</name>
</gene>
<feature type="region of interest" description="Disordered" evidence="6">
    <location>
        <begin position="331"/>
        <end position="356"/>
    </location>
</feature>
<feature type="compositionally biased region" description="Pro residues" evidence="6">
    <location>
        <begin position="137"/>
        <end position="147"/>
    </location>
</feature>
<dbReference type="Pfam" id="PF02093">
    <property type="entry name" value="Gag_p30"/>
    <property type="match status" value="1"/>
</dbReference>
<dbReference type="Proteomes" id="UP000386466">
    <property type="component" value="Unassembled WGS sequence"/>
</dbReference>
<evidence type="ECO:0000259" key="7">
    <source>
        <dbReference type="Pfam" id="PF02093"/>
    </source>
</evidence>
<dbReference type="GO" id="GO:0016787">
    <property type="term" value="F:hydrolase activity"/>
    <property type="evidence" value="ECO:0007669"/>
    <property type="project" value="UniProtKB-KW"/>
</dbReference>
<keyword evidence="1" id="KW-0808">Transferase</keyword>
<evidence type="ECO:0000256" key="4">
    <source>
        <dbReference type="ARBA" id="ARBA00022759"/>
    </source>
</evidence>
<feature type="domain" description="Integrase zinc-binding" evidence="8">
    <location>
        <begin position="180"/>
        <end position="235"/>
    </location>
</feature>
<dbReference type="Gene3D" id="1.10.340.70">
    <property type="match status" value="1"/>
</dbReference>
<evidence type="ECO:0000313" key="10">
    <source>
        <dbReference type="EMBL" id="VFV23716.1"/>
    </source>
</evidence>
<dbReference type="InterPro" id="IPR040643">
    <property type="entry name" value="MLVIN_C"/>
</dbReference>
<proteinExistence type="predicted"/>
<evidence type="ECO:0000256" key="2">
    <source>
        <dbReference type="ARBA" id="ARBA00022695"/>
    </source>
</evidence>
<protein>
    <submittedName>
        <fullName evidence="10">Uncharacterized protein</fullName>
    </submittedName>
</protein>
<dbReference type="InterPro" id="IPR012337">
    <property type="entry name" value="RNaseH-like_sf"/>
</dbReference>
<dbReference type="InterPro" id="IPR008919">
    <property type="entry name" value="Retrov_capsid_N"/>
</dbReference>